<dbReference type="EMBL" id="ACVC01000047">
    <property type="protein sequence ID" value="EFO65103.1"/>
    <property type="molecule type" value="Genomic_DNA"/>
</dbReference>
<comment type="caution">
    <text evidence="3">The sequence shown here is derived from an EMBL/GenBank/DDBJ whole genome shotgun (WGS) entry which is preliminary data.</text>
</comment>
<gene>
    <name evidence="3" type="ORF">GLP15_402</name>
</gene>
<dbReference type="OMA" id="FAHYYTY"/>
<evidence type="ECO:0000313" key="4">
    <source>
        <dbReference type="Proteomes" id="UP000008974"/>
    </source>
</evidence>
<feature type="compositionally biased region" description="Polar residues" evidence="1">
    <location>
        <begin position="1186"/>
        <end position="1195"/>
    </location>
</feature>
<name>E1EXE9_GIAIA</name>
<dbReference type="InterPro" id="IPR011009">
    <property type="entry name" value="Kinase-like_dom_sf"/>
</dbReference>
<protein>
    <submittedName>
        <fullName evidence="3">Kinase</fullName>
    </submittedName>
</protein>
<dbReference type="PANTHER" id="PTHR44167">
    <property type="entry name" value="OVARIAN-SPECIFIC SERINE/THREONINE-PROTEIN KINASE LOK-RELATED"/>
    <property type="match status" value="1"/>
</dbReference>
<dbReference type="GO" id="GO:0005524">
    <property type="term" value="F:ATP binding"/>
    <property type="evidence" value="ECO:0007669"/>
    <property type="project" value="InterPro"/>
</dbReference>
<dbReference type="GO" id="GO:0044773">
    <property type="term" value="P:mitotic DNA damage checkpoint signaling"/>
    <property type="evidence" value="ECO:0007669"/>
    <property type="project" value="TreeGrafter"/>
</dbReference>
<evidence type="ECO:0000313" key="3">
    <source>
        <dbReference type="EMBL" id="EFO65103.1"/>
    </source>
</evidence>
<dbReference type="Gene3D" id="1.10.510.10">
    <property type="entry name" value="Transferase(Phosphotransferase) domain 1"/>
    <property type="match status" value="2"/>
</dbReference>
<dbReference type="Pfam" id="PF00069">
    <property type="entry name" value="Pkinase"/>
    <property type="match status" value="1"/>
</dbReference>
<organism evidence="3 4">
    <name type="scientific">Giardia intestinalis (strain P15)</name>
    <name type="common">Giardia lamblia</name>
    <dbReference type="NCBI Taxonomy" id="658858"/>
    <lineage>
        <taxon>Eukaryota</taxon>
        <taxon>Metamonada</taxon>
        <taxon>Diplomonadida</taxon>
        <taxon>Hexamitidae</taxon>
        <taxon>Giardiinae</taxon>
        <taxon>Giardia</taxon>
    </lineage>
</organism>
<dbReference type="PROSITE" id="PS00108">
    <property type="entry name" value="PROTEIN_KINASE_ST"/>
    <property type="match status" value="1"/>
</dbReference>
<sequence>MTRGITTIKFRSSVNRSRGPSGRSIINGYQILRELGSGTESSVRLGQSVQSGMQVSIYFQPLTDSRKGFTSYNGRFNYFQLLDKINVHAVPGTRKVLEIWYNKNSCIQLHKLLVCAGVTFIDSFRDTTTPPGDTDSTITRTLFLVVEYCSRGSIHPIVGQLYYSDYINFSRRLSYTIYSLHKIGIIHKDIKVDNILLNKKHLCHNELFYTEKHTFNIDPYLIDFGISIDLELLSTRIITIDIMLEGIGKLLMKDLGQVTTLDWFDIEGPIYAILTKNERIEKLIKILVYYIKHFFMMESLRILADPLISSHEKFITNKNGTIAYLPPEVSCENLHASISDGPDFHIKTCDQAACAPAETSTLPECSTHPCCDYSKPSRHTDAYNLCTKHKASDNQENVLVHDHMASQVSLIKSTIDLSNKTKESFKELSTMFRKISASNSVYAILPSPIDVWCFGVTILYIMIGAARTEPLYRRSNDVLAISQHLTPFTTDLLCGCLALDPVERYTAKDIARHPLYVGYRVSYEEDDLTTYVSSVAEYRKLFGLPLCSEEGAADETRVPVGDDLEQTTGNALENYHQYIVRQRRKTIISNNKKHIRRASLSSLESVFHEHIFKDVYTDDTILMALKLHNLDAFADPWMSSVLLQLDLTAISLQVRNNIVRYLHPQDSPNSRSYLVPKFFDLAYTFGKSQSISQGLLSMKLKSLTYLATRLLETTVYHNSYTDFKKHIMPEHIRGYTHRGNLVPWVAGASADGREWARYRRCWGTRALEQGSVCTELFLFSSECPSTLTLSSSEFSSSSSTNNINQMTLEVSAQGRRPFNETLIESRYYHLARNQLQSLPKDSSIFGVQSTLQTELPYKDITEDEISSSQCKITEESILTTQPTTTYTTDTTLISETPETFYGSYETSHDLFPLGLATPSEHHIMDPKMFTTQIIHPPPCDLLSHNSHLLDKTLVSHKVVAGRRHTNNSLGRFKDTPPKSSNLISVVKLATTKPSGPGGYQCSSYPLSKEPPDKHTITESTHKGQNSNNLLLASTTRTLAMHKSYAANYPTYNNHQLITDTDMRYNEQTKNSYTQKEPPQHRDSLETKSTQSTSVSLNIHIGGNELVSFQNPCVCQIDNISVHSPSESTDVDGTTSHKLRSNIFNSNTKLPDIKVNAEANPRVRLLLEAPSPLVEARSCDEKKTEESPNVATSALHQNPKHSSLNVLSTTRILRYQLRNAIGTKADHTLETCGKVANAVVPITTKRVQSHCQRRYALFKKSLPKKHNPPVKVSVVSKTPVMDEQSPNSQQPLCHHNSASTSSSILMARPIVNTAISLQTSDSITTTASTDIKSVQMQVQSKVSSTLKKSLLTSSVNCETFDTDTSTTIDFEITGYNAASGIERDSLVPTSSDINASPAITPSGAYVSILTCDTPVHELNTKGAHTKIALPLSHDNSLVETTGDEGPANTDPSTLSQTELRLPNYPKSSSKPILSNRPNVQLAISDSVDVYEPNSAHSVGIPPKNAHQLHHCQHVKSLLQIEVQKSKQSKYGTNLNATPNSDNGHQDNRSTVVAPTELTDRSIRFSMQCTHKHFVNALKRRSRGSNLAQFLLKELEVQYPMESQLLALRHFDLSTKIFQEATTSEETFDSSNQEDSSMPLPNFLFHSRSFNALIDLSDIESFDGPHLTKCFSAQKAKRLNNDLQSKDSAFKDGKVSNFSENPFAAKWCHSNMTTIPTLPLVSTRNLGIIEKTFMAKEAGSLGDSKLIRINRYDANNANLKEAASYLRNVCTSNITEQDTNKFRPSIYEVSDTNNDEFSNEKANTSAELCNLLPCQLTGINNDVKCLEDNLQLNISKRSEANQQHGIDVPIDILDNCEAPNKKVGGVDELIMQAISPGSLVAPTDCHGDGSFLLADSVLSAGYTPQTGDEAIPFMNQQTPHGLEASTVSYIAKDSINNEAACLTVAEDNEKFLSKLDELYTPVKEQQEKRRLPVILSNKLGQGDVWEKCTQMSSISGMDSQSILETKWRIPGPNPKNRGGTPMTLPTMTDNPLVKYVQGLPRFLNRFFSFSFTQSLFSSAANAPYRLSGLFFAHYYTYMLPHVVEPLDMFAKHDFMDVSREYELSISVDGAQEAVFVPGINNPAPKALMGSCRTMSNNKVLRSAEVAMRKPPTRTMNDLKLTDFSELFNDVNADEETHILELEAKDSQYEGSEFLMEDYDSGA</sequence>
<dbReference type="GO" id="GO:0005634">
    <property type="term" value="C:nucleus"/>
    <property type="evidence" value="ECO:0007669"/>
    <property type="project" value="TreeGrafter"/>
</dbReference>
<feature type="region of interest" description="Disordered" evidence="1">
    <location>
        <begin position="1068"/>
        <end position="1090"/>
    </location>
</feature>
<dbReference type="VEuPathDB" id="GiardiaDB:GLP15_402"/>
<feature type="domain" description="Protein kinase" evidence="2">
    <location>
        <begin position="29"/>
        <end position="516"/>
    </location>
</feature>
<dbReference type="InterPro" id="IPR008271">
    <property type="entry name" value="Ser/Thr_kinase_AS"/>
</dbReference>
<dbReference type="SUPFAM" id="SSF56112">
    <property type="entry name" value="Protein kinase-like (PK-like)"/>
    <property type="match status" value="2"/>
</dbReference>
<evidence type="ECO:0000256" key="1">
    <source>
        <dbReference type="SAM" id="MobiDB-lite"/>
    </source>
</evidence>
<reference evidence="3 4" key="1">
    <citation type="journal article" date="2010" name="BMC Genomics">
        <title>Genome analysis and comparative genomics of a Giardia intestinalis assemblage E isolate.</title>
        <authorList>
            <person name="Jerlstrom-Hultqvist J."/>
            <person name="Franzen O."/>
            <person name="Ankarklev J."/>
            <person name="Xu F."/>
            <person name="Nohynkova E."/>
            <person name="Andersson J.O."/>
            <person name="Svard S.G."/>
            <person name="Andersson B."/>
        </authorList>
    </citation>
    <scope>NUCLEOTIDE SEQUENCE [LARGE SCALE GENOMIC DNA]</scope>
    <source>
        <strain evidence="3 4">P15</strain>
    </source>
</reference>
<feature type="region of interest" description="Disordered" evidence="1">
    <location>
        <begin position="1435"/>
        <end position="1472"/>
    </location>
</feature>
<dbReference type="PANTHER" id="PTHR44167:SF24">
    <property type="entry name" value="SERINE_THREONINE-PROTEIN KINASE CHK2"/>
    <property type="match status" value="1"/>
</dbReference>
<proteinExistence type="predicted"/>
<keyword evidence="3" id="KW-0808">Transferase</keyword>
<dbReference type="PROSITE" id="PS50011">
    <property type="entry name" value="PROTEIN_KINASE_DOM"/>
    <property type="match status" value="1"/>
</dbReference>
<dbReference type="InterPro" id="IPR000719">
    <property type="entry name" value="Prot_kinase_dom"/>
</dbReference>
<keyword evidence="3" id="KW-0418">Kinase</keyword>
<dbReference type="Proteomes" id="UP000008974">
    <property type="component" value="Unassembled WGS sequence"/>
</dbReference>
<feature type="compositionally biased region" description="Basic and acidic residues" evidence="1">
    <location>
        <begin position="1009"/>
        <end position="1021"/>
    </location>
</feature>
<dbReference type="OrthoDB" id="3539794at2759"/>
<feature type="region of interest" description="Disordered" evidence="1">
    <location>
        <begin position="992"/>
        <end position="1027"/>
    </location>
</feature>
<feature type="compositionally biased region" description="Basic and acidic residues" evidence="1">
    <location>
        <begin position="1176"/>
        <end position="1185"/>
    </location>
</feature>
<dbReference type="SMART" id="SM00220">
    <property type="entry name" value="S_TKc"/>
    <property type="match status" value="1"/>
</dbReference>
<dbReference type="GO" id="GO:0004674">
    <property type="term" value="F:protein serine/threonine kinase activity"/>
    <property type="evidence" value="ECO:0007669"/>
    <property type="project" value="TreeGrafter"/>
</dbReference>
<accession>E1EXE9</accession>
<feature type="compositionally biased region" description="Polar residues" evidence="1">
    <location>
        <begin position="1448"/>
        <end position="1457"/>
    </location>
</feature>
<evidence type="ECO:0000259" key="2">
    <source>
        <dbReference type="PROSITE" id="PS50011"/>
    </source>
</evidence>
<feature type="region of interest" description="Disordered" evidence="1">
    <location>
        <begin position="1176"/>
        <end position="1195"/>
    </location>
</feature>
<dbReference type="STRING" id="658858.E1EXE9"/>